<gene>
    <name evidence="4" type="primary">MEPE</name>
</gene>
<feature type="region of interest" description="Disordered" evidence="1">
    <location>
        <begin position="320"/>
        <end position="415"/>
    </location>
</feature>
<dbReference type="InterPro" id="IPR009837">
    <property type="entry name" value="MEPE"/>
</dbReference>
<sequence length="759" mass="77766">MKTALVCLCLCLLSTALSTPVPPPLSGRASGNCVGQHRILLKGCNAKHGFYVFKYVYSFSTRRNQTQIKKEEADRKSIIPSRRLDEDNAKQELPEARTTPEHSDNSSTEAIENVIVLRPENRSTPGAGRDAPSPRPGTGTRARGGVGIAGPTPSSSEGSGDLDLVVEVDGDVPIISQGEQPSEVVVGNRSRIRSEDKDVGAPRVVPAEGAMTDGRERAPVTGGAGDEGSGESTVSGQGQEGVMRGTGTGGAALASVTEKTEDVQVDATGVDEYAYIPDSGSVTITRENLGSTARTTSFTQVSPGKDDEVNIFIGRANIHVGEQETTQAGATVGSEDDSTATAGTSRPLPRLGVTAAPDGGDDDSTPARRQPEGLATTATPSHGDSVTSRPRDARPTGEDEKGATTIGGYGEGLVTPVPWRVTGGHVTVPTVASIRGKDDDEVRGEGQTFKGKPDHLATTTPQQGHDEEATATVPAERASIHVATVPAERASIHVATVPAEGASVHLATTTASPGVSEGDCTTSSVTASSREAGRSTVVGKGGSREVRPATPKPRGEGQPGAGVRVWPGGAGLDKTPRTDKPPSPSGKASSQTPSRAQTKAGSRGSDAGGRSHATKAGGSPTPQARQDVGSMAAGKGRERGRGGETGAAVSGAGGGRLPGHHGRKLGTGAPGTFAALGHSRQVDQLKRADELHVRERAFYSLGRAEGGPHGPYTGLGGADSSQSSEGERDTHSDSGQTGLRPSGWGSPGYPHGRWIQGSL</sequence>
<feature type="compositionally biased region" description="Low complexity" evidence="1">
    <location>
        <begin position="600"/>
        <end position="611"/>
    </location>
</feature>
<feature type="compositionally biased region" description="Basic and acidic residues" evidence="1">
    <location>
        <begin position="389"/>
        <end position="402"/>
    </location>
</feature>
<organism evidence="3 4">
    <name type="scientific">Pipra filicauda</name>
    <name type="common">Wire-tailed manakin</name>
    <dbReference type="NCBI Taxonomy" id="649802"/>
    <lineage>
        <taxon>Eukaryota</taxon>
        <taxon>Metazoa</taxon>
        <taxon>Chordata</taxon>
        <taxon>Craniata</taxon>
        <taxon>Vertebrata</taxon>
        <taxon>Euteleostomi</taxon>
        <taxon>Archelosauria</taxon>
        <taxon>Archosauria</taxon>
        <taxon>Dinosauria</taxon>
        <taxon>Saurischia</taxon>
        <taxon>Theropoda</taxon>
        <taxon>Coelurosauria</taxon>
        <taxon>Aves</taxon>
        <taxon>Neognathae</taxon>
        <taxon>Neoaves</taxon>
        <taxon>Telluraves</taxon>
        <taxon>Australaves</taxon>
        <taxon>Passeriformes</taxon>
        <taxon>Pipridae</taxon>
        <taxon>Pipra</taxon>
    </lineage>
</organism>
<dbReference type="Proteomes" id="UP000504627">
    <property type="component" value="Unplaced"/>
</dbReference>
<dbReference type="AlphaFoldDB" id="A0A7R5L7W0"/>
<evidence type="ECO:0000313" key="4">
    <source>
        <dbReference type="RefSeq" id="XP_039246941.1"/>
    </source>
</evidence>
<feature type="region of interest" description="Disordered" evidence="1">
    <location>
        <begin position="702"/>
        <end position="759"/>
    </location>
</feature>
<keyword evidence="3" id="KW-1185">Reference proteome</keyword>
<dbReference type="InParanoid" id="A0A7R5L7W0"/>
<feature type="compositionally biased region" description="Polar residues" evidence="1">
    <location>
        <begin position="586"/>
        <end position="599"/>
    </location>
</feature>
<feature type="region of interest" description="Disordered" evidence="1">
    <location>
        <begin position="175"/>
        <end position="259"/>
    </location>
</feature>
<proteinExistence type="predicted"/>
<keyword evidence="2" id="KW-0732">Signal</keyword>
<dbReference type="GO" id="GO:0031214">
    <property type="term" value="P:biomineral tissue development"/>
    <property type="evidence" value="ECO:0007669"/>
    <property type="project" value="InterPro"/>
</dbReference>
<dbReference type="GO" id="GO:1990430">
    <property type="term" value="F:extracellular matrix protein binding"/>
    <property type="evidence" value="ECO:0007669"/>
    <property type="project" value="TreeGrafter"/>
</dbReference>
<name>A0A7R5L7W0_9PASS</name>
<evidence type="ECO:0000313" key="3">
    <source>
        <dbReference type="Proteomes" id="UP000504627"/>
    </source>
</evidence>
<feature type="compositionally biased region" description="Polar residues" evidence="1">
    <location>
        <begin position="376"/>
        <end position="388"/>
    </location>
</feature>
<accession>A0A7R5L7W0</accession>
<feature type="region of interest" description="Disordered" evidence="1">
    <location>
        <begin position="64"/>
        <end position="161"/>
    </location>
</feature>
<feature type="compositionally biased region" description="Polar residues" evidence="1">
    <location>
        <begin position="509"/>
        <end position="529"/>
    </location>
</feature>
<dbReference type="GeneID" id="113990021"/>
<feature type="region of interest" description="Disordered" evidence="1">
    <location>
        <begin position="433"/>
        <end position="468"/>
    </location>
</feature>
<evidence type="ECO:0000256" key="1">
    <source>
        <dbReference type="SAM" id="MobiDB-lite"/>
    </source>
</evidence>
<feature type="signal peptide" evidence="2">
    <location>
        <begin position="1"/>
        <end position="18"/>
    </location>
</feature>
<dbReference type="RefSeq" id="XP_039246941.1">
    <property type="nucleotide sequence ID" value="XM_039391007.1"/>
</dbReference>
<feature type="compositionally biased region" description="Basic and acidic residues" evidence="1">
    <location>
        <begin position="435"/>
        <end position="444"/>
    </location>
</feature>
<evidence type="ECO:0000256" key="2">
    <source>
        <dbReference type="SAM" id="SignalP"/>
    </source>
</evidence>
<dbReference type="CTD" id="56955"/>
<dbReference type="GO" id="GO:0031012">
    <property type="term" value="C:extracellular matrix"/>
    <property type="evidence" value="ECO:0007669"/>
    <property type="project" value="TreeGrafter"/>
</dbReference>
<dbReference type="PANTHER" id="PTHR16510:SF4">
    <property type="entry name" value="MATRIX EXTRACELLULAR PHOSPHOGLYCOPROTEIN"/>
    <property type="match status" value="1"/>
</dbReference>
<feature type="compositionally biased region" description="Basic and acidic residues" evidence="1">
    <location>
        <begin position="68"/>
        <end position="104"/>
    </location>
</feature>
<feature type="chain" id="PRO_5030756416" evidence="2">
    <location>
        <begin position="19"/>
        <end position="759"/>
    </location>
</feature>
<feature type="region of interest" description="Disordered" evidence="1">
    <location>
        <begin position="509"/>
        <end position="674"/>
    </location>
</feature>
<protein>
    <submittedName>
        <fullName evidence="4">Matrix extracellular phosphoglycoprotein</fullName>
    </submittedName>
</protein>
<feature type="compositionally biased region" description="Gly residues" evidence="1">
    <location>
        <begin position="704"/>
        <end position="717"/>
    </location>
</feature>
<dbReference type="PANTHER" id="PTHR16510">
    <property type="entry name" value="EXTRACELLULAR MATRIX PHOSPHOGLYCOPROTEIN WITH ASARM MOTIF"/>
    <property type="match status" value="1"/>
</dbReference>
<reference evidence="4" key="1">
    <citation type="submission" date="2025-08" db="UniProtKB">
        <authorList>
            <consortium name="RefSeq"/>
        </authorList>
    </citation>
    <scope>IDENTIFICATION</scope>
    <source>
        <tissue evidence="4">Muscle</tissue>
    </source>
</reference>